<reference evidence="1 4" key="1">
    <citation type="submission" date="2015-09" db="EMBL/GenBank/DDBJ databases">
        <authorList>
            <consortium name="Pathogen Informatics"/>
        </authorList>
    </citation>
    <scope>NUCLEOTIDE SEQUENCE [LARGE SCALE GENOMIC DNA]</scope>
    <source>
        <strain evidence="1 4">2789STDY5834939</strain>
    </source>
</reference>
<dbReference type="GeneID" id="72464436"/>
<proteinExistence type="predicted"/>
<evidence type="ECO:0000313" key="5">
    <source>
        <dbReference type="Proteomes" id="UP000196386"/>
    </source>
</evidence>
<reference evidence="5" key="2">
    <citation type="submission" date="2017-04" db="EMBL/GenBank/DDBJ databases">
        <title>Function of individual gut microbiota members based on whole genome sequencing of pure cultures obtained from chicken caecum.</title>
        <authorList>
            <person name="Medvecky M."/>
            <person name="Cejkova D."/>
            <person name="Polansky O."/>
            <person name="Karasova D."/>
            <person name="Kubasova T."/>
            <person name="Cizek A."/>
            <person name="Rychlik I."/>
        </authorList>
    </citation>
    <scope>NUCLEOTIDE SEQUENCE [LARGE SCALE GENOMIC DNA]</scope>
    <source>
        <strain evidence="5">An175</strain>
    </source>
</reference>
<reference evidence="2" key="3">
    <citation type="journal article" date="2018" name="BMC Genomics">
        <title>Whole genome sequencing and function prediction of 133 gut anaerobes isolated from chicken caecum in pure cultures.</title>
        <authorList>
            <person name="Medvecky M."/>
            <person name="Cejkova D."/>
            <person name="Polansky O."/>
            <person name="Karasova D."/>
            <person name="Kubasova T."/>
            <person name="Cizek A."/>
            <person name="Rychlik I."/>
        </authorList>
    </citation>
    <scope>NUCLEOTIDE SEQUENCE</scope>
    <source>
        <strain evidence="2">An175</strain>
    </source>
</reference>
<sequence>MTYAQFRRMKPKYKRRLFLVILCAAALAAALLFGASKGVQAIRAALNTTTIKDATAANVLEKANMNKILEIMGQEDASNICVLSSEVKMTGAGAVTSVTLDMTNIVSDGVAESWRLTATEKKARLYKSETRYENLKAQKISKMDFKSYYPALSRVTSPEFVGELQKRTGAGDAGIYTFVDDFGNNRDPEYDSYLSGGLEGIWVSNIGKISSFEEGFVRSNTCAPTRVTVEAVDTEKSKGKRVVLLAPEERFIVLFEAGNYQ</sequence>
<protein>
    <submittedName>
        <fullName evidence="1">Uncharacterized protein</fullName>
    </submittedName>
</protein>
<evidence type="ECO:0000313" key="3">
    <source>
        <dbReference type="EMBL" id="RGE68742.1"/>
    </source>
</evidence>
<evidence type="ECO:0000313" key="6">
    <source>
        <dbReference type="Proteomes" id="UP000260828"/>
    </source>
</evidence>
<evidence type="ECO:0000313" key="4">
    <source>
        <dbReference type="Proteomes" id="UP000095765"/>
    </source>
</evidence>
<organism evidence="1 4">
    <name type="scientific">Anaerotruncus colihominis</name>
    <dbReference type="NCBI Taxonomy" id="169435"/>
    <lineage>
        <taxon>Bacteria</taxon>
        <taxon>Bacillati</taxon>
        <taxon>Bacillota</taxon>
        <taxon>Clostridia</taxon>
        <taxon>Eubacteriales</taxon>
        <taxon>Oscillospiraceae</taxon>
        <taxon>Anaerotruncus</taxon>
    </lineage>
</organism>
<gene>
    <name evidence="2" type="ORF">B5F11_10005</name>
    <name evidence="3" type="ORF">DXC40_05455</name>
    <name evidence="1" type="ORF">ERS852551_02041</name>
</gene>
<dbReference type="Proteomes" id="UP000260828">
    <property type="component" value="Unassembled WGS sequence"/>
</dbReference>
<dbReference type="OrthoDB" id="1858311at2"/>
<dbReference type="RefSeq" id="WP_006874409.1">
    <property type="nucleotide sequence ID" value="NZ_CABIWA010000002.1"/>
</dbReference>
<evidence type="ECO:0000313" key="1">
    <source>
        <dbReference type="EMBL" id="CUP81515.1"/>
    </source>
</evidence>
<dbReference type="Proteomes" id="UP000196386">
    <property type="component" value="Unassembled WGS sequence"/>
</dbReference>
<accession>A0A174RE86</accession>
<dbReference type="EMBL" id="NFKP01000011">
    <property type="protein sequence ID" value="OUP69194.1"/>
    <property type="molecule type" value="Genomic_DNA"/>
</dbReference>
<dbReference type="Proteomes" id="UP000095765">
    <property type="component" value="Unassembled WGS sequence"/>
</dbReference>
<dbReference type="EMBL" id="CZBE01000013">
    <property type="protein sequence ID" value="CUP81515.1"/>
    <property type="molecule type" value="Genomic_DNA"/>
</dbReference>
<dbReference type="AlphaFoldDB" id="A0A174RE86"/>
<name>A0A174RE86_9FIRM</name>
<dbReference type="EMBL" id="QVME01000002">
    <property type="protein sequence ID" value="RGE68742.1"/>
    <property type="molecule type" value="Genomic_DNA"/>
</dbReference>
<reference evidence="3 6" key="4">
    <citation type="submission" date="2018-08" db="EMBL/GenBank/DDBJ databases">
        <title>A genome reference for cultivated species of the human gut microbiota.</title>
        <authorList>
            <person name="Zou Y."/>
            <person name="Xue W."/>
            <person name="Luo G."/>
        </authorList>
    </citation>
    <scope>NUCLEOTIDE SEQUENCE [LARGE SCALE GENOMIC DNA]</scope>
    <source>
        <strain evidence="3 6">TF05-12AC</strain>
    </source>
</reference>
<evidence type="ECO:0000313" key="2">
    <source>
        <dbReference type="EMBL" id="OUP69194.1"/>
    </source>
</evidence>